<accession>A0A2W1LNB5</accession>
<keyword evidence="2" id="KW-0808">Transferase</keyword>
<gene>
    <name evidence="2" type="ORF">DNH61_07900</name>
</gene>
<evidence type="ECO:0000313" key="3">
    <source>
        <dbReference type="Proteomes" id="UP000249522"/>
    </source>
</evidence>
<dbReference type="Gene3D" id="3.40.630.30">
    <property type="match status" value="1"/>
</dbReference>
<dbReference type="AlphaFoldDB" id="A0A2W1LNB5"/>
<dbReference type="RefSeq" id="WP_111146116.1">
    <property type="nucleotide sequence ID" value="NZ_QKRB01000038.1"/>
</dbReference>
<name>A0A2W1LNB5_9BACL</name>
<dbReference type="Proteomes" id="UP000249522">
    <property type="component" value="Unassembled WGS sequence"/>
</dbReference>
<dbReference type="EMBL" id="QKRB01000038">
    <property type="protein sequence ID" value="PZD96422.1"/>
    <property type="molecule type" value="Genomic_DNA"/>
</dbReference>
<keyword evidence="3" id="KW-1185">Reference proteome</keyword>
<comment type="caution">
    <text evidence="2">The sequence shown here is derived from an EMBL/GenBank/DDBJ whole genome shotgun (WGS) entry which is preliminary data.</text>
</comment>
<dbReference type="GO" id="GO:0016747">
    <property type="term" value="F:acyltransferase activity, transferring groups other than amino-acyl groups"/>
    <property type="evidence" value="ECO:0007669"/>
    <property type="project" value="InterPro"/>
</dbReference>
<dbReference type="InterPro" id="IPR016181">
    <property type="entry name" value="Acyl_CoA_acyltransferase"/>
</dbReference>
<proteinExistence type="predicted"/>
<dbReference type="OrthoDB" id="423921at2"/>
<reference evidence="2 3" key="1">
    <citation type="submission" date="2018-06" db="EMBL/GenBank/DDBJ databases">
        <title>Paenibacillus imtechensis sp. nov.</title>
        <authorList>
            <person name="Pinnaka A.K."/>
            <person name="Singh H."/>
            <person name="Kaur M."/>
        </authorList>
    </citation>
    <scope>NUCLEOTIDE SEQUENCE [LARGE SCALE GENOMIC DNA]</scope>
    <source>
        <strain evidence="2 3">SMB1</strain>
    </source>
</reference>
<sequence length="171" mass="19642">MAHSNGHTAPPPAGLHLAPFSEEHGRELCSWHYEPPYDLFNWPGWEQMQQQGIEFGDPGIRDRQYTAILDEHHELIGYAQFFPLLGVTRLGLGLRPSLCSQGLGPAVVSLLIREAFRRSPDDELDLEVLTWNERAVRAYQKAGFEITDRYWRPTPTGPGEFYCMVYRRPFL</sequence>
<organism evidence="2 3">
    <name type="scientific">Paenibacillus sambharensis</name>
    <dbReference type="NCBI Taxonomy" id="1803190"/>
    <lineage>
        <taxon>Bacteria</taxon>
        <taxon>Bacillati</taxon>
        <taxon>Bacillota</taxon>
        <taxon>Bacilli</taxon>
        <taxon>Bacillales</taxon>
        <taxon>Paenibacillaceae</taxon>
        <taxon>Paenibacillus</taxon>
    </lineage>
</organism>
<evidence type="ECO:0000313" key="2">
    <source>
        <dbReference type="EMBL" id="PZD96422.1"/>
    </source>
</evidence>
<dbReference type="InterPro" id="IPR000182">
    <property type="entry name" value="GNAT_dom"/>
</dbReference>
<dbReference type="Pfam" id="PF00583">
    <property type="entry name" value="Acetyltransf_1"/>
    <property type="match status" value="1"/>
</dbReference>
<protein>
    <submittedName>
        <fullName evidence="2">GNAT family N-acetyltransferase</fullName>
    </submittedName>
</protein>
<feature type="domain" description="N-acetyltransferase" evidence="1">
    <location>
        <begin position="15"/>
        <end position="169"/>
    </location>
</feature>
<dbReference type="SUPFAM" id="SSF55729">
    <property type="entry name" value="Acyl-CoA N-acyltransferases (Nat)"/>
    <property type="match status" value="1"/>
</dbReference>
<evidence type="ECO:0000259" key="1">
    <source>
        <dbReference type="PROSITE" id="PS51186"/>
    </source>
</evidence>
<dbReference type="PROSITE" id="PS51186">
    <property type="entry name" value="GNAT"/>
    <property type="match status" value="1"/>
</dbReference>